<proteinExistence type="predicted"/>
<dbReference type="PANTHER" id="PTHR46889:SF4">
    <property type="entry name" value="TRANSPOSASE INSO FOR INSERTION SEQUENCE ELEMENT IS911B-RELATED"/>
    <property type="match status" value="1"/>
</dbReference>
<name>A0A098BEF5_9NOCA</name>
<dbReference type="SUPFAM" id="SSF53098">
    <property type="entry name" value="Ribonuclease H-like"/>
    <property type="match status" value="1"/>
</dbReference>
<feature type="domain" description="Integrase catalytic" evidence="1">
    <location>
        <begin position="8"/>
        <end position="66"/>
    </location>
</feature>
<evidence type="ECO:0000313" key="3">
    <source>
        <dbReference type="Proteomes" id="UP000042997"/>
    </source>
</evidence>
<reference evidence="2 3" key="1">
    <citation type="journal article" date="2014" name="Genome Announc.">
        <title>Draft Genome Sequence of Propane- and Butane-Oxidizing Actinobacterium Rhodococcus ruber IEGM 231.</title>
        <authorList>
            <person name="Ivshina I.B."/>
            <person name="Kuyukina M.S."/>
            <person name="Krivoruchko A.V."/>
            <person name="Barbe V."/>
            <person name="Fischer C."/>
        </authorList>
    </citation>
    <scope>NUCLEOTIDE SEQUENCE [LARGE SCALE GENOMIC DNA]</scope>
</reference>
<dbReference type="GO" id="GO:0015074">
    <property type="term" value="P:DNA integration"/>
    <property type="evidence" value="ECO:0007669"/>
    <property type="project" value="InterPro"/>
</dbReference>
<dbReference type="InterPro" id="IPR012337">
    <property type="entry name" value="RNaseH-like_sf"/>
</dbReference>
<evidence type="ECO:0000259" key="1">
    <source>
        <dbReference type="Pfam" id="PF00665"/>
    </source>
</evidence>
<dbReference type="InterPro" id="IPR036397">
    <property type="entry name" value="RNaseH_sf"/>
</dbReference>
<dbReference type="AlphaFoldDB" id="A0A098BEF5"/>
<protein>
    <recommendedName>
        <fullName evidence="1">Integrase catalytic domain-containing protein</fullName>
    </recommendedName>
</protein>
<gene>
    <name evidence="2" type="ORF">RHRU231_210040</name>
</gene>
<dbReference type="InterPro" id="IPR050900">
    <property type="entry name" value="Transposase_IS3/IS150/IS904"/>
</dbReference>
<accession>A0A098BEF5</accession>
<dbReference type="Gene3D" id="3.30.420.10">
    <property type="entry name" value="Ribonuclease H-like superfamily/Ribonuclease H"/>
    <property type="match status" value="1"/>
</dbReference>
<dbReference type="GO" id="GO:0003676">
    <property type="term" value="F:nucleic acid binding"/>
    <property type="evidence" value="ECO:0007669"/>
    <property type="project" value="InterPro"/>
</dbReference>
<evidence type="ECO:0000313" key="2">
    <source>
        <dbReference type="EMBL" id="CDZ87114.1"/>
    </source>
</evidence>
<dbReference type="EMBL" id="CCSD01000030">
    <property type="protein sequence ID" value="CDZ87114.1"/>
    <property type="molecule type" value="Genomic_DNA"/>
</dbReference>
<sequence length="106" mass="11523">MVRRHHPMGESWLYLATVIDICSRRVVGWSIAEHMRTELVTDALEMAVLTRRGDVRGVVFHSDRGAPVHVGCVCGILCCTWDSAGSWTCGVVRQCSGGVVLSGPQA</sequence>
<organism evidence="2 3">
    <name type="scientific">Rhodococcus ruber</name>
    <dbReference type="NCBI Taxonomy" id="1830"/>
    <lineage>
        <taxon>Bacteria</taxon>
        <taxon>Bacillati</taxon>
        <taxon>Actinomycetota</taxon>
        <taxon>Actinomycetes</taxon>
        <taxon>Mycobacteriales</taxon>
        <taxon>Nocardiaceae</taxon>
        <taxon>Rhodococcus</taxon>
    </lineage>
</organism>
<dbReference type="PANTHER" id="PTHR46889">
    <property type="entry name" value="TRANSPOSASE INSF FOR INSERTION SEQUENCE IS3B-RELATED"/>
    <property type="match status" value="1"/>
</dbReference>
<dbReference type="Proteomes" id="UP000042997">
    <property type="component" value="Unassembled WGS sequence"/>
</dbReference>
<dbReference type="Pfam" id="PF00665">
    <property type="entry name" value="rve"/>
    <property type="match status" value="1"/>
</dbReference>
<dbReference type="InterPro" id="IPR001584">
    <property type="entry name" value="Integrase_cat-core"/>
</dbReference>